<protein>
    <submittedName>
        <fullName evidence="2">BQ5605_C039g11813 protein</fullName>
    </submittedName>
</protein>
<dbReference type="Proteomes" id="UP000249464">
    <property type="component" value="Unassembled WGS sequence"/>
</dbReference>
<feature type="region of interest" description="Disordered" evidence="1">
    <location>
        <begin position="676"/>
        <end position="707"/>
    </location>
</feature>
<feature type="region of interest" description="Disordered" evidence="1">
    <location>
        <begin position="1"/>
        <end position="468"/>
    </location>
</feature>
<proteinExistence type="predicted"/>
<feature type="compositionally biased region" description="Polar residues" evidence="1">
    <location>
        <begin position="8"/>
        <end position="18"/>
    </location>
</feature>
<accession>A0A2X0PGH9</accession>
<feature type="compositionally biased region" description="Low complexity" evidence="1">
    <location>
        <begin position="24"/>
        <end position="43"/>
    </location>
</feature>
<dbReference type="EMBL" id="FQNC01000060">
    <property type="protein sequence ID" value="SGY90530.1"/>
    <property type="molecule type" value="Genomic_DNA"/>
</dbReference>
<keyword evidence="3" id="KW-1185">Reference proteome</keyword>
<evidence type="ECO:0000313" key="3">
    <source>
        <dbReference type="Proteomes" id="UP000249464"/>
    </source>
</evidence>
<feature type="compositionally biased region" description="Low complexity" evidence="1">
    <location>
        <begin position="365"/>
        <end position="393"/>
    </location>
</feature>
<gene>
    <name evidence="2" type="primary">BQ5605_C039g11813</name>
    <name evidence="2" type="ORF">BQ5605_C039G11813</name>
</gene>
<feature type="compositionally biased region" description="Polar residues" evidence="1">
    <location>
        <begin position="554"/>
        <end position="564"/>
    </location>
</feature>
<feature type="compositionally biased region" description="Polar residues" evidence="1">
    <location>
        <begin position="1383"/>
        <end position="1396"/>
    </location>
</feature>
<feature type="compositionally biased region" description="Low complexity" evidence="1">
    <location>
        <begin position="1336"/>
        <end position="1352"/>
    </location>
</feature>
<evidence type="ECO:0000256" key="1">
    <source>
        <dbReference type="SAM" id="MobiDB-lite"/>
    </source>
</evidence>
<feature type="compositionally biased region" description="Low complexity" evidence="1">
    <location>
        <begin position="678"/>
        <end position="695"/>
    </location>
</feature>
<feature type="compositionally biased region" description="Low complexity" evidence="1">
    <location>
        <begin position="1276"/>
        <end position="1299"/>
    </location>
</feature>
<evidence type="ECO:0000313" key="2">
    <source>
        <dbReference type="EMBL" id="SGY90530.1"/>
    </source>
</evidence>
<feature type="compositionally biased region" description="Basic and acidic residues" evidence="1">
    <location>
        <begin position="408"/>
        <end position="426"/>
    </location>
</feature>
<feature type="compositionally biased region" description="Low complexity" evidence="1">
    <location>
        <begin position="228"/>
        <end position="271"/>
    </location>
</feature>
<feature type="compositionally biased region" description="Polar residues" evidence="1">
    <location>
        <begin position="89"/>
        <end position="111"/>
    </location>
</feature>
<feature type="region of interest" description="Disordered" evidence="1">
    <location>
        <begin position="1217"/>
        <end position="1249"/>
    </location>
</feature>
<name>A0A2X0PGH9_9BASI</name>
<feature type="region of interest" description="Disordered" evidence="1">
    <location>
        <begin position="1336"/>
        <end position="1396"/>
    </location>
</feature>
<feature type="region of interest" description="Disordered" evidence="1">
    <location>
        <begin position="1262"/>
        <end position="1310"/>
    </location>
</feature>
<feature type="compositionally biased region" description="Low complexity" evidence="1">
    <location>
        <begin position="286"/>
        <end position="300"/>
    </location>
</feature>
<feature type="compositionally biased region" description="Basic residues" evidence="1">
    <location>
        <begin position="192"/>
        <end position="214"/>
    </location>
</feature>
<feature type="compositionally biased region" description="Polar residues" evidence="1">
    <location>
        <begin position="526"/>
        <end position="540"/>
    </location>
</feature>
<sequence length="1396" mass="145897">MPRPPPANGSSVWSSSTGKGRMLSPSSAPSAAPAAPVAGPSASGRHHHAVSSVGGSTSGPKVFKPSTSKSPSFSLELVPSKRKRKEPSQSHSSRSQTRVPVTAQPTASTSKPALKPQPVKAQPNSMLRLQDDKATPTEASSSSFSSDEESSSAHELLLHEAKAKSRSFQPSGPAVTASRAGSAPLRAARINIKTKAKVKPPPRMLKARSNKTKKVTIVSTVRGDNDSSLESSSSSESSSESSTDSSSESSSGSTSNSESESGSGSSSSPSSPRARQPPKKKRLIASESSSSGSSTRASMSPKARARVIAPPSTTKKEQIQTKRPRAPPPSSSASGFDDSSEDSESLSNSASSSLSKARTPIAKASSSSSESSSGRSSSSTSSSSSSTSDAPAALSPPPLKKVTRKRPRIIESSKEESDNTRNKVETLPRNGGSEMMTEVQAACTTSASARRSKDAVRRKPANAQRPQLVERALHLKLALEAEGKLAKPQKVSTPSARAGAGLTRHRDTLTGSSPIVQRAARDGPPASTSRANERISQAASAASRLHPPPIPSRAPTSSLASAPNSRVVPACNPLAEPTSQSPETAAPKRKAAPAAPAPAARPAAAPKPSTAARPPRSAIRFPTFELVVPVMQLSRKKRKVDSQPQVRVPRSPVISPVVQPNLDGDADNSTLGVAMEQSGSTSSASISSTPLSSTSMAPVSTPEDHRMGSMVVDTKPIVRKMEMALAPEPVPPLAPVAPVEPIISIASAGPVALVPPVAPVAPVAPLTSIAPAAPIAPVAPAVPLAPAAPAISVVPARSFAHVVVATPIAVAAPVASVAPVTQAAPVIDGRPTLRPLGGPPGIELRNIAPPAPPDTRFNPLLEYFTMPAHLLGYAVRPYDPNNKGKGKARPLSSVPLERLPTPTMFASADLMSAESFGLRRTQRVAQQALRPCDVPAPFSVTPLAASAAESTSSSADDDDDGTDSDPQDDTNHYFDFVFNTRRGHPELDRQLLSFEIDYGSDNEEDFAELDRGSIVGRELEEGKGYTTPWRLDGIDEGRRGITRALEIDAGMNGRFFAIARPTPSPELIRAWEASQSRPPAKAEKSKKRSAVVETNSEFEMQDGEVAEDSGSDYAKGRAKSCRAVAAQVNARPQPFIPPRLHRNPTHFASVPDPFDLGSTSKPPAFSTIVAPPAALPRLKRAGEVAAKVLSNEPTVPPLGPANRTLPQPSVNDAAHAAIPPRSRSTSPVTHLAPQPWAGYQPNAQSQTHTQQLFGSAPLHPALRATVSPHSPTTHVSQPSAYPSPLPQLSLSHSHTLASTRRSAAHPSAYKPTKDLVRIPMMMQRNVSPFLHVSALSRPTSSSSVSATDSRSSMGAVDPRSKARGVPGIRPLSLSRPPIVGNHMSGSQRPAQAESTV</sequence>
<reference evidence="2 3" key="1">
    <citation type="submission" date="2016-11" db="EMBL/GenBank/DDBJ databases">
        <authorList>
            <person name="Jaros S."/>
            <person name="Januszkiewicz K."/>
            <person name="Wedrychowicz H."/>
        </authorList>
    </citation>
    <scope>NUCLEOTIDE SEQUENCE [LARGE SCALE GENOMIC DNA]</scope>
</reference>
<feature type="region of interest" description="Disordered" evidence="1">
    <location>
        <begin position="943"/>
        <end position="972"/>
    </location>
</feature>
<feature type="compositionally biased region" description="Low complexity" evidence="1">
    <location>
        <begin position="345"/>
        <end position="355"/>
    </location>
</feature>
<dbReference type="STRING" id="796604.A0A2X0PGH9"/>
<feature type="compositionally biased region" description="Low complexity" evidence="1">
    <location>
        <begin position="60"/>
        <end position="74"/>
    </location>
</feature>
<feature type="compositionally biased region" description="Low complexity" evidence="1">
    <location>
        <begin position="944"/>
        <end position="954"/>
    </location>
</feature>
<feature type="compositionally biased region" description="Low complexity" evidence="1">
    <location>
        <begin position="592"/>
        <end position="617"/>
    </location>
</feature>
<feature type="compositionally biased region" description="Acidic residues" evidence="1">
    <location>
        <begin position="955"/>
        <end position="968"/>
    </location>
</feature>
<organism evidence="2 3">
    <name type="scientific">Microbotryum silenes-dioicae</name>
    <dbReference type="NCBI Taxonomy" id="796604"/>
    <lineage>
        <taxon>Eukaryota</taxon>
        <taxon>Fungi</taxon>
        <taxon>Dikarya</taxon>
        <taxon>Basidiomycota</taxon>
        <taxon>Pucciniomycotina</taxon>
        <taxon>Microbotryomycetes</taxon>
        <taxon>Microbotryales</taxon>
        <taxon>Microbotryaceae</taxon>
        <taxon>Microbotryum</taxon>
    </lineage>
</organism>
<feature type="region of interest" description="Disordered" evidence="1">
    <location>
        <begin position="484"/>
        <end position="617"/>
    </location>
</feature>